<dbReference type="GO" id="GO:0004497">
    <property type="term" value="F:monooxygenase activity"/>
    <property type="evidence" value="ECO:0007669"/>
    <property type="project" value="InterPro"/>
</dbReference>
<organism evidence="6 7">
    <name type="scientific">Coniella lustricola</name>
    <dbReference type="NCBI Taxonomy" id="2025994"/>
    <lineage>
        <taxon>Eukaryota</taxon>
        <taxon>Fungi</taxon>
        <taxon>Dikarya</taxon>
        <taxon>Ascomycota</taxon>
        <taxon>Pezizomycotina</taxon>
        <taxon>Sordariomycetes</taxon>
        <taxon>Sordariomycetidae</taxon>
        <taxon>Diaporthales</taxon>
        <taxon>Schizoparmaceae</taxon>
        <taxon>Coniella</taxon>
    </lineage>
</organism>
<gene>
    <name evidence="6" type="ORF">BD289DRAFT_422741</name>
</gene>
<feature type="region of interest" description="Disordered" evidence="5">
    <location>
        <begin position="261"/>
        <end position="286"/>
    </location>
</feature>
<dbReference type="Gene3D" id="1.10.630.10">
    <property type="entry name" value="Cytochrome P450"/>
    <property type="match status" value="1"/>
</dbReference>
<dbReference type="SUPFAM" id="SSF48264">
    <property type="entry name" value="Cytochrome P450"/>
    <property type="match status" value="1"/>
</dbReference>
<accession>A0A2T3AKH8</accession>
<dbReference type="GO" id="GO:0005506">
    <property type="term" value="F:iron ion binding"/>
    <property type="evidence" value="ECO:0007669"/>
    <property type="project" value="InterPro"/>
</dbReference>
<comment type="similarity">
    <text evidence="1">Belongs to the cytochrome P450 family.</text>
</comment>
<dbReference type="AlphaFoldDB" id="A0A2T3AKH8"/>
<feature type="region of interest" description="Disordered" evidence="5">
    <location>
        <begin position="141"/>
        <end position="162"/>
    </location>
</feature>
<keyword evidence="2" id="KW-0349">Heme</keyword>
<dbReference type="Pfam" id="PF00067">
    <property type="entry name" value="p450"/>
    <property type="match status" value="1"/>
</dbReference>
<evidence type="ECO:0000256" key="5">
    <source>
        <dbReference type="SAM" id="MobiDB-lite"/>
    </source>
</evidence>
<evidence type="ECO:0000256" key="2">
    <source>
        <dbReference type="ARBA" id="ARBA00022617"/>
    </source>
</evidence>
<evidence type="ECO:0000313" key="6">
    <source>
        <dbReference type="EMBL" id="PSS02162.1"/>
    </source>
</evidence>
<dbReference type="OrthoDB" id="1470350at2759"/>
<reference evidence="6 7" key="1">
    <citation type="journal article" date="2018" name="Mycol. Prog.">
        <title>Coniella lustricola, a new species from submerged detritus.</title>
        <authorList>
            <person name="Raudabaugh D.B."/>
            <person name="Iturriaga T."/>
            <person name="Carver A."/>
            <person name="Mondo S."/>
            <person name="Pangilinan J."/>
            <person name="Lipzen A."/>
            <person name="He G."/>
            <person name="Amirebrahimi M."/>
            <person name="Grigoriev I.V."/>
            <person name="Miller A.N."/>
        </authorList>
    </citation>
    <scope>NUCLEOTIDE SEQUENCE [LARGE SCALE GENOMIC DNA]</scope>
    <source>
        <strain evidence="6 7">B22-T-1</strain>
    </source>
</reference>
<dbReference type="InterPro" id="IPR050121">
    <property type="entry name" value="Cytochrome_P450_monoxygenase"/>
</dbReference>
<name>A0A2T3AKH8_9PEZI</name>
<dbReference type="InterPro" id="IPR001128">
    <property type="entry name" value="Cyt_P450"/>
</dbReference>
<proteinExistence type="inferred from homology"/>
<dbReference type="InParanoid" id="A0A2T3AKH8"/>
<dbReference type="InterPro" id="IPR036396">
    <property type="entry name" value="Cyt_P450_sf"/>
</dbReference>
<feature type="compositionally biased region" description="Polar residues" evidence="5">
    <location>
        <begin position="454"/>
        <end position="473"/>
    </location>
</feature>
<sequence>MGGSCCIYINPVADPPACTDVLKRCRSEFQKNPVQYNLLDMYGVNLVTTNGKLWERHRRITTPPFNESVSETVWDESARQADAARRSWMEQSAAEEATVPVSGGGVRTTQHDTTGIAFNVLSAAGFGIQFSFDDVVRKRAGNKAGKREGGGDDTDRSNVAKNDHTDHVMVRYRDALTLLLAHVGELILVTMLHQIWWPKFAMWGIMRAVADAKDEYGLALQRMIKEARQAVEEEDVAFADQQEKEAKAKKKAASLMHSLIKASDQSDSEEGNATVERGQGGVSPGLSDEEVAGNLFVFNIAGHDTTASALNFAITLLAAEPKWQDWLAQEIDTVTSEDQSGLKYAAVFPKLHRCLAVMYETLRLFGPVPNTPRWTAQSYHTLTIEGKEYLIPPDTEIRLDLAALHHDRQTWGEDAEAFRPDRWIPNSTSSTSATTTTTTTPATLSNKSEDVDNQPISPKNTIASAASGPSNGSFDWQSESLIAPVSGTFLPWTGGPRVCPGKKFSQVEFTSAMLRFFKGGARVRVVQEDRETEGEARARASRIVHDPLVSITLRMKNAEKIGLQWYVKSE</sequence>
<feature type="compositionally biased region" description="Basic and acidic residues" evidence="5">
    <location>
        <begin position="145"/>
        <end position="162"/>
    </location>
</feature>
<evidence type="ECO:0000256" key="1">
    <source>
        <dbReference type="ARBA" id="ARBA00010617"/>
    </source>
</evidence>
<feature type="region of interest" description="Disordered" evidence="5">
    <location>
        <begin position="421"/>
        <end position="473"/>
    </location>
</feature>
<evidence type="ECO:0000313" key="7">
    <source>
        <dbReference type="Proteomes" id="UP000241462"/>
    </source>
</evidence>
<keyword evidence="3" id="KW-0479">Metal-binding</keyword>
<dbReference type="PRINTS" id="PR00385">
    <property type="entry name" value="P450"/>
</dbReference>
<dbReference type="GO" id="GO:0020037">
    <property type="term" value="F:heme binding"/>
    <property type="evidence" value="ECO:0007669"/>
    <property type="project" value="InterPro"/>
</dbReference>
<evidence type="ECO:0000256" key="4">
    <source>
        <dbReference type="ARBA" id="ARBA00023004"/>
    </source>
</evidence>
<dbReference type="PANTHER" id="PTHR24305">
    <property type="entry name" value="CYTOCHROME P450"/>
    <property type="match status" value="1"/>
</dbReference>
<protein>
    <submittedName>
        <fullName evidence="6">Cytochrome P450</fullName>
    </submittedName>
</protein>
<dbReference type="PANTHER" id="PTHR24305:SF166">
    <property type="entry name" value="CYTOCHROME P450 12A4, MITOCHONDRIAL-RELATED"/>
    <property type="match status" value="1"/>
</dbReference>
<dbReference type="EMBL" id="KZ678379">
    <property type="protein sequence ID" value="PSS02162.1"/>
    <property type="molecule type" value="Genomic_DNA"/>
</dbReference>
<keyword evidence="4" id="KW-0408">Iron</keyword>
<dbReference type="Proteomes" id="UP000241462">
    <property type="component" value="Unassembled WGS sequence"/>
</dbReference>
<dbReference type="STRING" id="2025994.A0A2T3AKH8"/>
<keyword evidence="7" id="KW-1185">Reference proteome</keyword>
<feature type="compositionally biased region" description="Low complexity" evidence="5">
    <location>
        <begin position="427"/>
        <end position="443"/>
    </location>
</feature>
<dbReference type="GO" id="GO:0016705">
    <property type="term" value="F:oxidoreductase activity, acting on paired donors, with incorporation or reduction of molecular oxygen"/>
    <property type="evidence" value="ECO:0007669"/>
    <property type="project" value="InterPro"/>
</dbReference>
<evidence type="ECO:0000256" key="3">
    <source>
        <dbReference type="ARBA" id="ARBA00022723"/>
    </source>
</evidence>